<evidence type="ECO:0000313" key="2">
    <source>
        <dbReference type="EMBL" id="CAK9175152.1"/>
    </source>
</evidence>
<gene>
    <name evidence="2" type="ORF">ILEXP_LOCUS44952</name>
</gene>
<sequence length="262" mass="28799">MGCGISTFHLVDDGVIHGCGPLGKGRRNDRAKVDGNPSTKLLLNVGGDDDDDSTVDSSGNRKSVSSIKVDDSDFNGGHNTISSHTKKVIYVRELAFHEQRVKPSHQNKETVKQPVVDFDVKIKKLDGDQERERDVEAVEGEEEGERISDFNGSLLIGSPSFREYCYNDSDSDDSVNNGGNKDGEKTEANTPPGDKIASSSEICYLEGSRTRSDKKGRRGRRFRKVFPMHRTSAVKNLLNVTTCYNPNASSCRGAQKLPEKAF</sequence>
<organism evidence="2 3">
    <name type="scientific">Ilex paraguariensis</name>
    <name type="common">yerba mate</name>
    <dbReference type="NCBI Taxonomy" id="185542"/>
    <lineage>
        <taxon>Eukaryota</taxon>
        <taxon>Viridiplantae</taxon>
        <taxon>Streptophyta</taxon>
        <taxon>Embryophyta</taxon>
        <taxon>Tracheophyta</taxon>
        <taxon>Spermatophyta</taxon>
        <taxon>Magnoliopsida</taxon>
        <taxon>eudicotyledons</taxon>
        <taxon>Gunneridae</taxon>
        <taxon>Pentapetalae</taxon>
        <taxon>asterids</taxon>
        <taxon>campanulids</taxon>
        <taxon>Aquifoliales</taxon>
        <taxon>Aquifoliaceae</taxon>
        <taxon>Ilex</taxon>
    </lineage>
</organism>
<evidence type="ECO:0000313" key="3">
    <source>
        <dbReference type="Proteomes" id="UP001642360"/>
    </source>
</evidence>
<dbReference type="EMBL" id="CAUOFW020006547">
    <property type="protein sequence ID" value="CAK9175152.1"/>
    <property type="molecule type" value="Genomic_DNA"/>
</dbReference>
<keyword evidence="3" id="KW-1185">Reference proteome</keyword>
<reference evidence="2 3" key="1">
    <citation type="submission" date="2024-02" db="EMBL/GenBank/DDBJ databases">
        <authorList>
            <person name="Vignale AGUSTIN F."/>
            <person name="Sosa J E."/>
            <person name="Modenutti C."/>
        </authorList>
    </citation>
    <scope>NUCLEOTIDE SEQUENCE [LARGE SCALE GENOMIC DNA]</scope>
</reference>
<dbReference type="AlphaFoldDB" id="A0ABC8U5Z8"/>
<accession>A0ABC8U5Z8</accession>
<name>A0ABC8U5Z8_9AQUA</name>
<feature type="region of interest" description="Disordered" evidence="1">
    <location>
        <begin position="167"/>
        <end position="199"/>
    </location>
</feature>
<protein>
    <submittedName>
        <fullName evidence="2">Uncharacterized protein</fullName>
    </submittedName>
</protein>
<dbReference type="Proteomes" id="UP001642360">
    <property type="component" value="Unassembled WGS sequence"/>
</dbReference>
<feature type="compositionally biased region" description="Low complexity" evidence="1">
    <location>
        <begin position="55"/>
        <end position="67"/>
    </location>
</feature>
<comment type="caution">
    <text evidence="2">The sequence shown here is derived from an EMBL/GenBank/DDBJ whole genome shotgun (WGS) entry which is preliminary data.</text>
</comment>
<proteinExistence type="predicted"/>
<evidence type="ECO:0000256" key="1">
    <source>
        <dbReference type="SAM" id="MobiDB-lite"/>
    </source>
</evidence>
<feature type="region of interest" description="Disordered" evidence="1">
    <location>
        <begin position="20"/>
        <end position="79"/>
    </location>
</feature>